<evidence type="ECO:0008006" key="4">
    <source>
        <dbReference type="Google" id="ProtNLM"/>
    </source>
</evidence>
<evidence type="ECO:0000313" key="2">
    <source>
        <dbReference type="Proteomes" id="UP000504636"/>
    </source>
</evidence>
<reference evidence="3" key="2">
    <citation type="submission" date="2020-04" db="EMBL/GenBank/DDBJ databases">
        <authorList>
            <consortium name="NCBI Genome Project"/>
        </authorList>
    </citation>
    <scope>NUCLEOTIDE SEQUENCE</scope>
    <source>
        <strain evidence="3">CBS 304.34</strain>
    </source>
</reference>
<dbReference type="InterPro" id="IPR051678">
    <property type="entry name" value="AGP_Transferase"/>
</dbReference>
<dbReference type="EMBL" id="MU003707">
    <property type="protein sequence ID" value="KAF2806352.1"/>
    <property type="molecule type" value="Genomic_DNA"/>
</dbReference>
<dbReference type="Proteomes" id="UP000504636">
    <property type="component" value="Unplaced"/>
</dbReference>
<dbReference type="OrthoDB" id="3759733at2759"/>
<name>A0A6A6YC17_9PEZI</name>
<reference evidence="1 3" key="1">
    <citation type="journal article" date="2020" name="Stud. Mycol.">
        <title>101 Dothideomycetes genomes: a test case for predicting lifestyles and emergence of pathogens.</title>
        <authorList>
            <person name="Haridas S."/>
            <person name="Albert R."/>
            <person name="Binder M."/>
            <person name="Bloem J."/>
            <person name="Labutti K."/>
            <person name="Salamov A."/>
            <person name="Andreopoulos B."/>
            <person name="Baker S."/>
            <person name="Barry K."/>
            <person name="Bills G."/>
            <person name="Bluhm B."/>
            <person name="Cannon C."/>
            <person name="Castanera R."/>
            <person name="Culley D."/>
            <person name="Daum C."/>
            <person name="Ezra D."/>
            <person name="Gonzalez J."/>
            <person name="Henrissat B."/>
            <person name="Kuo A."/>
            <person name="Liang C."/>
            <person name="Lipzen A."/>
            <person name="Lutzoni F."/>
            <person name="Magnuson J."/>
            <person name="Mondo S."/>
            <person name="Nolan M."/>
            <person name="Ohm R."/>
            <person name="Pangilinan J."/>
            <person name="Park H.-J."/>
            <person name="Ramirez L."/>
            <person name="Alfaro M."/>
            <person name="Sun H."/>
            <person name="Tritt A."/>
            <person name="Yoshinaga Y."/>
            <person name="Zwiers L.-H."/>
            <person name="Turgeon B."/>
            <person name="Goodwin S."/>
            <person name="Spatafora J."/>
            <person name="Crous P."/>
            <person name="Grigoriev I."/>
        </authorList>
    </citation>
    <scope>NUCLEOTIDE SEQUENCE</scope>
    <source>
        <strain evidence="1 3">CBS 304.34</strain>
    </source>
</reference>
<dbReference type="RefSeq" id="XP_033573316.1">
    <property type="nucleotide sequence ID" value="XM_033723792.1"/>
</dbReference>
<dbReference type="PANTHER" id="PTHR21310:SF39">
    <property type="entry name" value="AMINOGLYCOSIDE PHOSPHOTRANSFERASE DOMAIN-CONTAINING PROTEIN"/>
    <property type="match status" value="1"/>
</dbReference>
<dbReference type="SUPFAM" id="SSF56112">
    <property type="entry name" value="Protein kinase-like (PK-like)"/>
    <property type="match status" value="1"/>
</dbReference>
<organism evidence="1">
    <name type="scientific">Mytilinidion resinicola</name>
    <dbReference type="NCBI Taxonomy" id="574789"/>
    <lineage>
        <taxon>Eukaryota</taxon>
        <taxon>Fungi</taxon>
        <taxon>Dikarya</taxon>
        <taxon>Ascomycota</taxon>
        <taxon>Pezizomycotina</taxon>
        <taxon>Dothideomycetes</taxon>
        <taxon>Pleosporomycetidae</taxon>
        <taxon>Mytilinidiales</taxon>
        <taxon>Mytilinidiaceae</taxon>
        <taxon>Mytilinidion</taxon>
    </lineage>
</organism>
<reference evidence="3" key="3">
    <citation type="submission" date="2025-04" db="UniProtKB">
        <authorList>
            <consortium name="RefSeq"/>
        </authorList>
    </citation>
    <scope>IDENTIFICATION</scope>
    <source>
        <strain evidence="3">CBS 304.34</strain>
    </source>
</reference>
<dbReference type="PANTHER" id="PTHR21310">
    <property type="entry name" value="AMINOGLYCOSIDE PHOSPHOTRANSFERASE-RELATED-RELATED"/>
    <property type="match status" value="1"/>
</dbReference>
<dbReference type="InterPro" id="IPR011009">
    <property type="entry name" value="Kinase-like_dom_sf"/>
</dbReference>
<protein>
    <recommendedName>
        <fullName evidence="4">Kinase-like protein</fullName>
    </recommendedName>
</protein>
<evidence type="ECO:0000313" key="3">
    <source>
        <dbReference type="RefSeq" id="XP_033573316.1"/>
    </source>
</evidence>
<evidence type="ECO:0000313" key="1">
    <source>
        <dbReference type="EMBL" id="KAF2806352.1"/>
    </source>
</evidence>
<sequence>MDDSGSCRYLLDGRDLATVSNLEFVQASKKCPVICNEGTNVVRITKTAAMKIGFGVLEQEALAMKYVYEHSDGRIQLPRVYRSFVAEGKGYIVMEFVDGSCLDEVPWRNRPVQERQNIIHQVTEALLSLQNMRGNSPGPIGLGIPTGGLFTVYGAGTAFTTVANMEQWFNRKLDIYGNGSVSGKFKDLTGRLWILDWAWAGFFPPEFEKAGLLHRRVDHPDFEFIQELLCELELLGQDDALLALLLCVYQVNDGPFQGSHLI</sequence>
<dbReference type="AlphaFoldDB" id="A0A6A6YC17"/>
<dbReference type="GeneID" id="54464685"/>
<gene>
    <name evidence="1 3" type="ORF">BDZ99DRAFT_501214</name>
</gene>
<keyword evidence="2" id="KW-1185">Reference proteome</keyword>
<proteinExistence type="predicted"/>
<accession>A0A6A6YC17</accession>